<sequence length="61" mass="6662">MNYLIGFIIFAGGLSILIDPTPPINIFGLPKGDVIPYGLNIPVGLVMAMLGLLFIYRELKK</sequence>
<keyword evidence="1" id="KW-1133">Transmembrane helix</keyword>
<keyword evidence="1" id="KW-0812">Transmembrane</keyword>
<dbReference type="AlphaFoldDB" id="A0A7S9S9M5"/>
<evidence type="ECO:0000313" key="2">
    <source>
        <dbReference type="EMBL" id="QPI05997.1"/>
    </source>
</evidence>
<dbReference type="EMBL" id="CP049232">
    <property type="protein sequence ID" value="QPI05997.1"/>
    <property type="molecule type" value="Genomic_DNA"/>
</dbReference>
<name>A0A7S9S9M5_9BACT</name>
<keyword evidence="1" id="KW-0472">Membrane</keyword>
<evidence type="ECO:0000256" key="1">
    <source>
        <dbReference type="SAM" id="Phobius"/>
    </source>
</evidence>
<proteinExistence type="predicted"/>
<protein>
    <submittedName>
        <fullName evidence="2">Uncharacterized protein</fullName>
    </submittedName>
</protein>
<evidence type="ECO:0000313" key="3">
    <source>
        <dbReference type="Proteomes" id="UP000594535"/>
    </source>
</evidence>
<feature type="transmembrane region" description="Helical" evidence="1">
    <location>
        <begin position="34"/>
        <end position="56"/>
    </location>
</feature>
<accession>A0A7S9S9M5</accession>
<organism evidence="2 3">
    <name type="scientific">Campylobacter concisus</name>
    <dbReference type="NCBI Taxonomy" id="199"/>
    <lineage>
        <taxon>Bacteria</taxon>
        <taxon>Pseudomonadati</taxon>
        <taxon>Campylobacterota</taxon>
        <taxon>Epsilonproteobacteria</taxon>
        <taxon>Campylobacterales</taxon>
        <taxon>Campylobacteraceae</taxon>
        <taxon>Campylobacter</taxon>
    </lineage>
</organism>
<reference evidence="2 3" key="1">
    <citation type="journal article" date="2020" name="Microb. Genom.">
        <title>Analysis of complete Campylobacter concisus genomes identifies genomospecies features, secretion systems and novel plasmids and their association with severe ulcerative colitis.</title>
        <authorList>
            <person name="Liu F."/>
            <person name="Chen S."/>
            <person name="Luu L.D.W."/>
            <person name="Lee S.A."/>
            <person name="Tay A.C.Y."/>
            <person name="Wu R."/>
            <person name="Riordan S.M."/>
            <person name="Lan R."/>
            <person name="Liu L."/>
            <person name="Zhang L."/>
        </authorList>
    </citation>
    <scope>NUCLEOTIDE SEQUENCE [LARGE SCALE GENOMIC DNA]</scope>
    <source>
        <strain evidence="2 3">H9O-S2</strain>
    </source>
</reference>
<gene>
    <name evidence="2" type="ORF">G5B96_01110</name>
</gene>
<dbReference type="RefSeq" id="WP_035170010.1">
    <property type="nucleotide sequence ID" value="NZ_CP049232.1"/>
</dbReference>
<dbReference type="Proteomes" id="UP000594535">
    <property type="component" value="Chromosome"/>
</dbReference>